<dbReference type="InterPro" id="IPR045750">
    <property type="entry name" value="DUF6178"/>
</dbReference>
<dbReference type="Proteomes" id="UP000809273">
    <property type="component" value="Unassembled WGS sequence"/>
</dbReference>
<reference evidence="1" key="1">
    <citation type="journal article" date="2021" name="Environ. Microbiol.">
        <title>Genomic characterization of three novel Desulfobacterota classes expand the metabolic and phylogenetic diversity of the phylum.</title>
        <authorList>
            <person name="Murphy C.L."/>
            <person name="Biggerstaff J."/>
            <person name="Eichhorn A."/>
            <person name="Ewing E."/>
            <person name="Shahan R."/>
            <person name="Soriano D."/>
            <person name="Stewart S."/>
            <person name="VanMol K."/>
            <person name="Walker R."/>
            <person name="Walters P."/>
            <person name="Elshahed M.S."/>
            <person name="Youssef N.H."/>
        </authorList>
    </citation>
    <scope>NUCLEOTIDE SEQUENCE</scope>
    <source>
        <strain evidence="1">Zod_Metabat.24</strain>
    </source>
</reference>
<proteinExistence type="predicted"/>
<sequence>MRKNKDKGPQMLLDRSRRGGTIDGADLERLTVDERLWLIQRMPARKKANLIISSPDPMNLLKKLSPQEVYLIVRESWGDDASIILEMTAPEKIVQLMDIDIWTKDRVNYNRLMEWLELIAIGGGRALTKSLFSLDPPLLVLFFKGIIEVKSRNLDQDPLEMDEGGYYSFDSIYYFRPVNPDLDFEMIIDVLSKFFEIEPEYYKIVVEGIMGELPSPMEEEAYQLRSSRMATSGFPEFYEAREIFLYKDTESLKKEIKNGVGKVLDSDEEHRDELPPDYWLMPTNGEGGILEELLADMGGSRDEGNVLWELSYLVHKLVAAEGSDLADTQQIVSSVEMAKDYLNLGLEILTNGNRDEGRRILKDVYLQSIFRLGYSRALDVKKSSDKILKRLRELINPALWGSEAGDLIKGLSGDRPFFYEGITEGYDQYRNFRSIRDVEFIEGFLKELEYKIEMVSALVDIPVEIESYLKKNAPVNNWGMETVLMTAIVRRCLNGTWEVIPLSRKDIEKFCKVLKGKGRKIEVARNEIDGIIGELSVKGTGEDGTDFLKRFVSEAFRGLENELSAIKDKKDIDLRFIGSVSTVGVSPDGGDWRD</sequence>
<comment type="caution">
    <text evidence="1">The sequence shown here is derived from an EMBL/GenBank/DDBJ whole genome shotgun (WGS) entry which is preliminary data.</text>
</comment>
<evidence type="ECO:0000313" key="2">
    <source>
        <dbReference type="Proteomes" id="UP000809273"/>
    </source>
</evidence>
<reference evidence="1" key="2">
    <citation type="submission" date="2021-01" db="EMBL/GenBank/DDBJ databases">
        <authorList>
            <person name="Hahn C.R."/>
            <person name="Youssef N.H."/>
            <person name="Elshahed M."/>
        </authorList>
    </citation>
    <scope>NUCLEOTIDE SEQUENCE</scope>
    <source>
        <strain evidence="1">Zod_Metabat.24</strain>
    </source>
</reference>
<evidence type="ECO:0000313" key="1">
    <source>
        <dbReference type="EMBL" id="MBN1572866.1"/>
    </source>
</evidence>
<dbReference type="AlphaFoldDB" id="A0A9D8PLT9"/>
<dbReference type="EMBL" id="JAFGIX010000032">
    <property type="protein sequence ID" value="MBN1572866.1"/>
    <property type="molecule type" value="Genomic_DNA"/>
</dbReference>
<protein>
    <submittedName>
        <fullName evidence="1">Uncharacterized protein</fullName>
    </submittedName>
</protein>
<organism evidence="1 2">
    <name type="scientific">Candidatus Zymogenus saltonus</name>
    <dbReference type="NCBI Taxonomy" id="2844893"/>
    <lineage>
        <taxon>Bacteria</taxon>
        <taxon>Deltaproteobacteria</taxon>
        <taxon>Candidatus Zymogenia</taxon>
        <taxon>Candidatus Zymogeniales</taxon>
        <taxon>Candidatus Zymogenaceae</taxon>
        <taxon>Candidatus Zymogenus</taxon>
    </lineage>
</organism>
<dbReference type="Pfam" id="PF19676">
    <property type="entry name" value="DUF6178"/>
    <property type="match status" value="1"/>
</dbReference>
<name>A0A9D8PLT9_9DELT</name>
<gene>
    <name evidence="1" type="ORF">JW984_06670</name>
</gene>
<accession>A0A9D8PLT9</accession>